<keyword evidence="5 9" id="KW-0812">Transmembrane</keyword>
<feature type="transmembrane region" description="Helical" evidence="9">
    <location>
        <begin position="231"/>
        <end position="255"/>
    </location>
</feature>
<evidence type="ECO:0000256" key="2">
    <source>
        <dbReference type="ARBA" id="ARBA00005658"/>
    </source>
</evidence>
<evidence type="ECO:0000256" key="8">
    <source>
        <dbReference type="SAM" id="MobiDB-lite"/>
    </source>
</evidence>
<keyword evidence="3" id="KW-0813">Transport</keyword>
<accession>A0A3D9LCJ6</accession>
<reference evidence="10 11" key="1">
    <citation type="submission" date="2018-07" db="EMBL/GenBank/DDBJ databases">
        <title>Sequencing the genomes of 1000 actinobacteria strains.</title>
        <authorList>
            <person name="Klenk H.-P."/>
        </authorList>
    </citation>
    <scope>NUCLEOTIDE SEQUENCE [LARGE SCALE GENOMIC DNA]</scope>
    <source>
        <strain evidence="10 11">DSM 14442</strain>
    </source>
</reference>
<dbReference type="OrthoDB" id="9775735at2"/>
<feature type="transmembrane region" description="Helical" evidence="9">
    <location>
        <begin position="488"/>
        <end position="509"/>
    </location>
</feature>
<comment type="caution">
    <text evidence="10">The sequence shown here is derived from an EMBL/GenBank/DDBJ whole genome shotgun (WGS) entry which is preliminary data.</text>
</comment>
<keyword evidence="11" id="KW-1185">Reference proteome</keyword>
<feature type="region of interest" description="Disordered" evidence="8">
    <location>
        <begin position="591"/>
        <end position="637"/>
    </location>
</feature>
<keyword evidence="7 9" id="KW-0472">Membrane</keyword>
<feature type="transmembrane region" description="Helical" evidence="9">
    <location>
        <begin position="515"/>
        <end position="535"/>
    </location>
</feature>
<evidence type="ECO:0000256" key="3">
    <source>
        <dbReference type="ARBA" id="ARBA00022448"/>
    </source>
</evidence>
<evidence type="ECO:0000313" key="10">
    <source>
        <dbReference type="EMBL" id="REE03590.1"/>
    </source>
</evidence>
<evidence type="ECO:0000256" key="6">
    <source>
        <dbReference type="ARBA" id="ARBA00022989"/>
    </source>
</evidence>
<feature type="transmembrane region" description="Helical" evidence="9">
    <location>
        <begin position="267"/>
        <end position="288"/>
    </location>
</feature>
<feature type="compositionally biased region" description="Polar residues" evidence="8">
    <location>
        <begin position="623"/>
        <end position="637"/>
    </location>
</feature>
<evidence type="ECO:0000313" key="11">
    <source>
        <dbReference type="Proteomes" id="UP000256727"/>
    </source>
</evidence>
<dbReference type="Proteomes" id="UP000256727">
    <property type="component" value="Unassembled WGS sequence"/>
</dbReference>
<name>A0A3D9LCJ6_9MICC</name>
<comment type="subcellular location">
    <subcellularLocation>
        <location evidence="1">Cell membrane</location>
        <topology evidence="1">Multi-pass membrane protein</topology>
    </subcellularLocation>
</comment>
<dbReference type="EMBL" id="QREH01000001">
    <property type="protein sequence ID" value="REE03590.1"/>
    <property type="molecule type" value="Genomic_DNA"/>
</dbReference>
<dbReference type="GO" id="GO:0022857">
    <property type="term" value="F:transmembrane transporter activity"/>
    <property type="evidence" value="ECO:0007669"/>
    <property type="project" value="InterPro"/>
</dbReference>
<feature type="transmembrane region" description="Helical" evidence="9">
    <location>
        <begin position="388"/>
        <end position="413"/>
    </location>
</feature>
<feature type="compositionally biased region" description="Polar residues" evidence="8">
    <location>
        <begin position="1"/>
        <end position="13"/>
    </location>
</feature>
<feature type="transmembrane region" description="Helical" evidence="9">
    <location>
        <begin position="45"/>
        <end position="64"/>
    </location>
</feature>
<feature type="transmembrane region" description="Helical" evidence="9">
    <location>
        <begin position="300"/>
        <end position="320"/>
    </location>
</feature>
<organism evidence="10 11">
    <name type="scientific">Citricoccus muralis</name>
    <dbReference type="NCBI Taxonomy" id="169134"/>
    <lineage>
        <taxon>Bacteria</taxon>
        <taxon>Bacillati</taxon>
        <taxon>Actinomycetota</taxon>
        <taxon>Actinomycetes</taxon>
        <taxon>Micrococcales</taxon>
        <taxon>Micrococcaceae</taxon>
        <taxon>Citricoccus</taxon>
    </lineage>
</organism>
<feature type="region of interest" description="Disordered" evidence="8">
    <location>
        <begin position="1"/>
        <end position="35"/>
    </location>
</feature>
<feature type="transmembrane region" description="Helical" evidence="9">
    <location>
        <begin position="181"/>
        <end position="198"/>
    </location>
</feature>
<protein>
    <submittedName>
        <fullName evidence="10">Choline/glycine/proline betaine transport protein</fullName>
    </submittedName>
</protein>
<evidence type="ECO:0000256" key="9">
    <source>
        <dbReference type="SAM" id="Phobius"/>
    </source>
</evidence>
<dbReference type="RefSeq" id="WP_115931679.1">
    <property type="nucleotide sequence ID" value="NZ_QREH01000001.1"/>
</dbReference>
<dbReference type="InterPro" id="IPR000060">
    <property type="entry name" value="BCCT_transptr"/>
</dbReference>
<evidence type="ECO:0000256" key="1">
    <source>
        <dbReference type="ARBA" id="ARBA00004651"/>
    </source>
</evidence>
<dbReference type="GO" id="GO:0005886">
    <property type="term" value="C:plasma membrane"/>
    <property type="evidence" value="ECO:0007669"/>
    <property type="project" value="UniProtKB-SubCell"/>
</dbReference>
<dbReference type="PANTHER" id="PTHR30047:SF7">
    <property type="entry name" value="HIGH-AFFINITY CHOLINE TRANSPORT PROTEIN"/>
    <property type="match status" value="1"/>
</dbReference>
<evidence type="ECO:0000256" key="5">
    <source>
        <dbReference type="ARBA" id="ARBA00022692"/>
    </source>
</evidence>
<feature type="transmembrane region" description="Helical" evidence="9">
    <location>
        <begin position="84"/>
        <end position="103"/>
    </location>
</feature>
<comment type="similarity">
    <text evidence="2">Belongs to the BCCT transporter (TC 2.A.15) family.</text>
</comment>
<feature type="transmembrane region" description="Helical" evidence="9">
    <location>
        <begin position="123"/>
        <end position="143"/>
    </location>
</feature>
<sequence>MSSLESTGGNPPGTSENTTETTTEKRPKDSDAGTENQYSTRLIPWVLWPTLIIIVLFVGVTIAFPEAMESGISAVQQTVISNFSWWYLILAFGFVAFCIYLGFSRKGNIKLGRPEHEPEFSTLSWLSLLFAAGMGIGLVFYGMTEPLIHFATPRPGLEATDPSTGAMAEDALALTYLHWGLQPWAIYAVVGLAIAHAIHRRGRPLSMRWAVEPLIGEKATRGGWGHTIDSFALIGTVFGVATSLGLGVTQMAAGLRSMGVVGESDLWVEYAMIAVVTGFVIWSVVSGVNRGMKWLSNTNMIIAAGLVLFLLIVGPTQYLAKEMVQTFGHYLQNFIGNSLNSSAFYGAEGDAWQASWSTFYWAWWMSWTPFVGVFIARISRGRTVREYLLGVILVPTLISVVWFGVLGGTAIFYENTRPDWYTSVVGSDGSVDVNSALFQVLEQLPGGAVLVVGAILLSAIFFVTSSDSGSLVMAMIATGGNPEPPNRIRVMFAVATAVMAAALLLAGGLSAIQTLAITIGLPFTILMVLMCIAVFKALHVNVQRTEAIRRMAFLADISDRFGLESDDDAVDSGPVSANTWWSSLSRERQREIHQRVGPHTGRRVRQAAGTAGEPSQDGAAQPDNMSQPDNTSDSNRA</sequence>
<gene>
    <name evidence="10" type="ORF">C8E99_1403</name>
</gene>
<dbReference type="AlphaFoldDB" id="A0A3D9LCJ6"/>
<feature type="transmembrane region" description="Helical" evidence="9">
    <location>
        <begin position="358"/>
        <end position="376"/>
    </location>
</feature>
<proteinExistence type="inferred from homology"/>
<dbReference type="NCBIfam" id="TIGR00842">
    <property type="entry name" value="bcct"/>
    <property type="match status" value="1"/>
</dbReference>
<feature type="compositionally biased region" description="Basic and acidic residues" evidence="8">
    <location>
        <begin position="22"/>
        <end position="31"/>
    </location>
</feature>
<keyword evidence="6 9" id="KW-1133">Transmembrane helix</keyword>
<evidence type="ECO:0000256" key="4">
    <source>
        <dbReference type="ARBA" id="ARBA00022475"/>
    </source>
</evidence>
<dbReference type="Pfam" id="PF02028">
    <property type="entry name" value="BCCT"/>
    <property type="match status" value="1"/>
</dbReference>
<feature type="transmembrane region" description="Helical" evidence="9">
    <location>
        <begin position="448"/>
        <end position="476"/>
    </location>
</feature>
<keyword evidence="4" id="KW-1003">Cell membrane</keyword>
<evidence type="ECO:0000256" key="7">
    <source>
        <dbReference type="ARBA" id="ARBA00023136"/>
    </source>
</evidence>
<dbReference type="PANTHER" id="PTHR30047">
    <property type="entry name" value="HIGH-AFFINITY CHOLINE TRANSPORT PROTEIN-RELATED"/>
    <property type="match status" value="1"/>
</dbReference>